<comment type="caution">
    <text evidence="2">The sequence shown here is derived from an EMBL/GenBank/DDBJ whole genome shotgun (WGS) entry which is preliminary data.</text>
</comment>
<dbReference type="InterPro" id="IPR014710">
    <property type="entry name" value="RmlC-like_jellyroll"/>
</dbReference>
<dbReference type="Gene3D" id="2.60.120.10">
    <property type="entry name" value="Jelly Rolls"/>
    <property type="match status" value="1"/>
</dbReference>
<proteinExistence type="predicted"/>
<accession>A0A9E2L7H7</accession>
<reference evidence="2" key="2">
    <citation type="submission" date="2021-04" db="EMBL/GenBank/DDBJ databases">
        <authorList>
            <person name="Gilroy R."/>
        </authorList>
    </citation>
    <scope>NUCLEOTIDE SEQUENCE</scope>
    <source>
        <strain evidence="2">G3-2149</strain>
    </source>
</reference>
<dbReference type="CDD" id="cd00038">
    <property type="entry name" value="CAP_ED"/>
    <property type="match status" value="1"/>
</dbReference>
<evidence type="ECO:0000259" key="1">
    <source>
        <dbReference type="PROSITE" id="PS50042"/>
    </source>
</evidence>
<dbReference type="SUPFAM" id="SSF51206">
    <property type="entry name" value="cAMP-binding domain-like"/>
    <property type="match status" value="1"/>
</dbReference>
<name>A0A9E2L7H7_9BACT</name>
<dbReference type="Pfam" id="PF00027">
    <property type="entry name" value="cNMP_binding"/>
    <property type="match status" value="1"/>
</dbReference>
<reference evidence="2" key="1">
    <citation type="journal article" date="2021" name="PeerJ">
        <title>Extensive microbial diversity within the chicken gut microbiome revealed by metagenomics and culture.</title>
        <authorList>
            <person name="Gilroy R."/>
            <person name="Ravi A."/>
            <person name="Getino M."/>
            <person name="Pursley I."/>
            <person name="Horton D.L."/>
            <person name="Alikhan N.F."/>
            <person name="Baker D."/>
            <person name="Gharbi K."/>
            <person name="Hall N."/>
            <person name="Watson M."/>
            <person name="Adriaenssens E.M."/>
            <person name="Foster-Nyarko E."/>
            <person name="Jarju S."/>
            <person name="Secka A."/>
            <person name="Antonio M."/>
            <person name="Oren A."/>
            <person name="Chaudhuri R.R."/>
            <person name="La Ragione R."/>
            <person name="Hildebrand F."/>
            <person name="Pallen M.J."/>
        </authorList>
    </citation>
    <scope>NUCLEOTIDE SEQUENCE</scope>
    <source>
        <strain evidence="2">G3-2149</strain>
    </source>
</reference>
<organism evidence="2 3">
    <name type="scientific">Candidatus Paraprevotella stercoravium</name>
    <dbReference type="NCBI Taxonomy" id="2838725"/>
    <lineage>
        <taxon>Bacteria</taxon>
        <taxon>Pseudomonadati</taxon>
        <taxon>Bacteroidota</taxon>
        <taxon>Bacteroidia</taxon>
        <taxon>Bacteroidales</taxon>
        <taxon>Prevotellaceae</taxon>
        <taxon>Paraprevotella</taxon>
    </lineage>
</organism>
<dbReference type="InterPro" id="IPR000595">
    <property type="entry name" value="cNMP-bd_dom"/>
</dbReference>
<feature type="domain" description="Cyclic nucleotide-binding" evidence="1">
    <location>
        <begin position="13"/>
        <end position="115"/>
    </location>
</feature>
<sequence length="195" mass="22819">MDTRDVAREIARIYCRLTPAGINALAEMLVPFKYAKGDVIMPEGHVCEYMYFVSKGMVRQYYYKNNRDVTEHFSYEGRIVICIESFLKQEPSRLIVEALENSVLYGIPYDKLQRMSEENREIELLFRKILEHALISSQVYADSQRFENATERYQRLLDNKPEILLRAPMVHVASYLQMTPETLSRVRAAHLDGEK</sequence>
<gene>
    <name evidence="2" type="ORF">H9789_07005</name>
</gene>
<dbReference type="Proteomes" id="UP000823865">
    <property type="component" value="Unassembled WGS sequence"/>
</dbReference>
<dbReference type="AlphaFoldDB" id="A0A9E2L7H7"/>
<evidence type="ECO:0000313" key="2">
    <source>
        <dbReference type="EMBL" id="MBU3853547.1"/>
    </source>
</evidence>
<dbReference type="InterPro" id="IPR018490">
    <property type="entry name" value="cNMP-bd_dom_sf"/>
</dbReference>
<dbReference type="EMBL" id="JAHLFU010000148">
    <property type="protein sequence ID" value="MBU3853547.1"/>
    <property type="molecule type" value="Genomic_DNA"/>
</dbReference>
<dbReference type="SMART" id="SM00100">
    <property type="entry name" value="cNMP"/>
    <property type="match status" value="1"/>
</dbReference>
<dbReference type="PROSITE" id="PS50042">
    <property type="entry name" value="CNMP_BINDING_3"/>
    <property type="match status" value="1"/>
</dbReference>
<protein>
    <submittedName>
        <fullName evidence="2">Crp/Fnr family transcriptional regulator</fullName>
    </submittedName>
</protein>
<evidence type="ECO:0000313" key="3">
    <source>
        <dbReference type="Proteomes" id="UP000823865"/>
    </source>
</evidence>